<protein>
    <recommendedName>
        <fullName evidence="1">DH domain-containing protein</fullName>
    </recommendedName>
</protein>
<comment type="caution">
    <text evidence="2">The sequence shown here is derived from an EMBL/GenBank/DDBJ whole genome shotgun (WGS) entry which is preliminary data.</text>
</comment>
<feature type="domain" description="DH" evidence="1">
    <location>
        <begin position="19"/>
        <end position="100"/>
    </location>
</feature>
<dbReference type="GO" id="GO:0046847">
    <property type="term" value="P:filopodium assembly"/>
    <property type="evidence" value="ECO:0007669"/>
    <property type="project" value="TreeGrafter"/>
</dbReference>
<accession>A0AAV2PL96</accession>
<feature type="non-terminal residue" evidence="2">
    <location>
        <position position="103"/>
    </location>
</feature>
<keyword evidence="3" id="KW-1185">Reference proteome</keyword>
<sequence>QYTHNNNRLSSDFESRIERCHRIASELLNTERTYVKVLHLIDQEFQFKTDQENRAHHLFPNEVIQGMFANIKSIYKLHHDFLLPQLEERMAQWDTNSKIGMDN</sequence>
<dbReference type="InterPro" id="IPR035899">
    <property type="entry name" value="DBL_dom_sf"/>
</dbReference>
<reference evidence="2 3" key="1">
    <citation type="submission" date="2024-05" db="EMBL/GenBank/DDBJ databases">
        <authorList>
            <person name="Wallberg A."/>
        </authorList>
    </citation>
    <scope>NUCLEOTIDE SEQUENCE [LARGE SCALE GENOMIC DNA]</scope>
</reference>
<proteinExistence type="predicted"/>
<dbReference type="GO" id="GO:0005085">
    <property type="term" value="F:guanyl-nucleotide exchange factor activity"/>
    <property type="evidence" value="ECO:0007669"/>
    <property type="project" value="InterPro"/>
</dbReference>
<dbReference type="Pfam" id="PF00621">
    <property type="entry name" value="RhoGEF"/>
    <property type="match status" value="1"/>
</dbReference>
<evidence type="ECO:0000313" key="3">
    <source>
        <dbReference type="Proteomes" id="UP001497623"/>
    </source>
</evidence>
<name>A0AAV2PL96_MEGNR</name>
<dbReference type="GO" id="GO:0007010">
    <property type="term" value="P:cytoskeleton organization"/>
    <property type="evidence" value="ECO:0007669"/>
    <property type="project" value="TreeGrafter"/>
</dbReference>
<feature type="non-terminal residue" evidence="2">
    <location>
        <position position="1"/>
    </location>
</feature>
<dbReference type="Gene3D" id="1.20.900.10">
    <property type="entry name" value="Dbl homology (DH) domain"/>
    <property type="match status" value="1"/>
</dbReference>
<evidence type="ECO:0000313" key="2">
    <source>
        <dbReference type="EMBL" id="CAL4060843.1"/>
    </source>
</evidence>
<dbReference type="SUPFAM" id="SSF48065">
    <property type="entry name" value="DBL homology domain (DH-domain)"/>
    <property type="match status" value="1"/>
</dbReference>
<dbReference type="PANTHER" id="PTHR12673:SF241">
    <property type="entry name" value="DH DOMAIN-CONTAINING PROTEIN"/>
    <property type="match status" value="1"/>
</dbReference>
<organism evidence="2 3">
    <name type="scientific">Meganyctiphanes norvegica</name>
    <name type="common">Northern krill</name>
    <name type="synonym">Thysanopoda norvegica</name>
    <dbReference type="NCBI Taxonomy" id="48144"/>
    <lineage>
        <taxon>Eukaryota</taxon>
        <taxon>Metazoa</taxon>
        <taxon>Ecdysozoa</taxon>
        <taxon>Arthropoda</taxon>
        <taxon>Crustacea</taxon>
        <taxon>Multicrustacea</taxon>
        <taxon>Malacostraca</taxon>
        <taxon>Eumalacostraca</taxon>
        <taxon>Eucarida</taxon>
        <taxon>Euphausiacea</taxon>
        <taxon>Euphausiidae</taxon>
        <taxon>Meganyctiphanes</taxon>
    </lineage>
</organism>
<dbReference type="EMBL" id="CAXKWB010000431">
    <property type="protein sequence ID" value="CAL4060843.1"/>
    <property type="molecule type" value="Genomic_DNA"/>
</dbReference>
<dbReference type="Proteomes" id="UP001497623">
    <property type="component" value="Unassembled WGS sequence"/>
</dbReference>
<dbReference type="InterPro" id="IPR051092">
    <property type="entry name" value="FYVE_RhoGEF_PH"/>
</dbReference>
<dbReference type="AlphaFoldDB" id="A0AAV2PL96"/>
<evidence type="ECO:0000259" key="1">
    <source>
        <dbReference type="PROSITE" id="PS50010"/>
    </source>
</evidence>
<dbReference type="InterPro" id="IPR000219">
    <property type="entry name" value="DH_dom"/>
</dbReference>
<dbReference type="GO" id="GO:0005737">
    <property type="term" value="C:cytoplasm"/>
    <property type="evidence" value="ECO:0007669"/>
    <property type="project" value="TreeGrafter"/>
</dbReference>
<dbReference type="PROSITE" id="PS50010">
    <property type="entry name" value="DH_2"/>
    <property type="match status" value="1"/>
</dbReference>
<dbReference type="PANTHER" id="PTHR12673">
    <property type="entry name" value="FACIOGENITAL DYSPLASIA PROTEIN"/>
    <property type="match status" value="1"/>
</dbReference>
<gene>
    <name evidence="2" type="ORF">MNOR_LOCUS1598</name>
</gene>